<protein>
    <submittedName>
        <fullName evidence="3">1-alkyl-2-acetylglycerophosphocholine esterase</fullName>
        <ecNumber evidence="3">3.1.1.47</ecNumber>
    </submittedName>
</protein>
<dbReference type="SMART" id="SM00870">
    <property type="entry name" value="Asparaginase"/>
    <property type="match status" value="1"/>
</dbReference>
<dbReference type="SMART" id="SM00255">
    <property type="entry name" value="TIR"/>
    <property type="match status" value="1"/>
</dbReference>
<dbReference type="OrthoDB" id="9788068at2"/>
<keyword evidence="4" id="KW-1185">Reference proteome</keyword>
<dbReference type="SUPFAM" id="SSF52200">
    <property type="entry name" value="Toll/Interleukin receptor TIR domain"/>
    <property type="match status" value="1"/>
</dbReference>
<evidence type="ECO:0000256" key="1">
    <source>
        <dbReference type="PIRSR" id="PIRSR001220-1"/>
    </source>
</evidence>
<dbReference type="HOGENOM" id="CLU_378883_0_0_11"/>
<reference evidence="4" key="2">
    <citation type="submission" date="2010-01" db="EMBL/GenBank/DDBJ databases">
        <title>The complete genome of Conexibacter woesei DSM 14684.</title>
        <authorList>
            <consortium name="US DOE Joint Genome Institute (JGI-PGF)"/>
            <person name="Lucas S."/>
            <person name="Copeland A."/>
            <person name="Lapidus A."/>
            <person name="Glavina del Rio T."/>
            <person name="Dalin E."/>
            <person name="Tice H."/>
            <person name="Bruce D."/>
            <person name="Goodwin L."/>
            <person name="Pitluck S."/>
            <person name="Kyrpides N."/>
            <person name="Mavromatis K."/>
            <person name="Ivanova N."/>
            <person name="Mikhailova N."/>
            <person name="Chertkov O."/>
            <person name="Brettin T."/>
            <person name="Detter J.C."/>
            <person name="Han C."/>
            <person name="Larimer F."/>
            <person name="Land M."/>
            <person name="Hauser L."/>
            <person name="Markowitz V."/>
            <person name="Cheng J.-F."/>
            <person name="Hugenholtz P."/>
            <person name="Woyke T."/>
            <person name="Wu D."/>
            <person name="Pukall R."/>
            <person name="Steenblock K."/>
            <person name="Schneider S."/>
            <person name="Klenk H.-P."/>
            <person name="Eisen J.A."/>
        </authorList>
    </citation>
    <scope>NUCLEOTIDE SEQUENCE [LARGE SCALE GENOMIC DNA]</scope>
    <source>
        <strain evidence="4">DSM 14684 / CIP 108061 / JCM 11494 / NBRC 100937 / ID131577</strain>
    </source>
</reference>
<dbReference type="SUPFAM" id="SSF53774">
    <property type="entry name" value="Glutaminase/Asparaginase"/>
    <property type="match status" value="1"/>
</dbReference>
<dbReference type="Gene3D" id="3.40.50.1170">
    <property type="entry name" value="L-asparaginase, N-terminal domain"/>
    <property type="match status" value="1"/>
</dbReference>
<dbReference type="PRINTS" id="PR00139">
    <property type="entry name" value="ASNGLNASE"/>
</dbReference>
<dbReference type="Gene3D" id="3.40.50.40">
    <property type="match status" value="1"/>
</dbReference>
<dbReference type="InterPro" id="IPR041725">
    <property type="entry name" value="L-asparaginase_I"/>
</dbReference>
<sequence>MPEIFFSYAHLDNELSEDNTHQFTDAVDHFRRVYTEIRKNRARPLAEDELFFDQHSIRDGDLITKSTTDAAKECLVMLAFFSPNYFGSEGCRAEWRAFNDEQKRGSAERARKLLIPIEVRPVDDVQLADEEGREWFTALTTADGLRRNITSEILLAKDTGPLYAAVEQLDKTMDDHVTRVRGSSRGTEQTLGNVLVVKTPIRRNSLNDPAIAEDLTDAPGMKWDRLDPVCVVYAGGTVGMVHQQDSDELHADYEMAAGVDTIVRYLRPKIAPLPFNIHFFSLLQTIDSSNVTAANWVDLATLLQEQMSNYQGFVILHGTNTLAYTASALSFLLSDSITQPVILTGAEVPLSVSNTDAVHNVEHAIRTAAHQAYNGPVRIPEVCVYWNNQLFRGNRVTKKYASDRTASFHTPNMPVPLGTLANDRLAIDYEHVRRTPPDAAVHRQPQPIHDIAKPRVEVMFIHPDMDFSDLEARFPPEMIDGLILLSYGPGNAPEDRDFLSMLDRLLSAGTIVVNITQCPYGRVELKLFETAATLFDLGVVDGYDMTLEAAYTKLLWAIARHGNRKQPGVREEIRKKFQRCVAGEMSASVYTVSFGPSQTFHPHDGYLVSDIPKFDGEVDRHDITEVFLRLESLKLPRDVTTAKVRVLFGRPPDTDAPEWAGNVLAEFTKTITAAERAAGEISKNLEITHPFRKCFRNEGFDVSLCVEGIDEVEFTSLSVVIYTTAAWGRGK</sequence>
<dbReference type="eggNOG" id="COG0252">
    <property type="taxonomic scope" value="Bacteria"/>
</dbReference>
<feature type="active site" description="O-isoaspartyl threonine intermediate" evidence="1">
    <location>
        <position position="237"/>
    </location>
</feature>
<name>D3F548_CONWI</name>
<dbReference type="SFLD" id="SFLDS00057">
    <property type="entry name" value="Glutaminase/Asparaginase"/>
    <property type="match status" value="1"/>
</dbReference>
<dbReference type="InterPro" id="IPR037152">
    <property type="entry name" value="L-asparaginase_N_sf"/>
</dbReference>
<dbReference type="InterPro" id="IPR027474">
    <property type="entry name" value="L-asparaginase_N"/>
</dbReference>
<reference evidence="3 4" key="1">
    <citation type="journal article" date="2010" name="Stand. Genomic Sci.">
        <title>Complete genome sequence of Conexibacter woesei type strain (ID131577).</title>
        <authorList>
            <person name="Pukall R."/>
            <person name="Lapidus A."/>
            <person name="Glavina Del Rio T."/>
            <person name="Copeland A."/>
            <person name="Tice H."/>
            <person name="Cheng J.-F."/>
            <person name="Lucas S."/>
            <person name="Chen F."/>
            <person name="Nolan M."/>
            <person name="Bruce D."/>
            <person name="Goodwin L."/>
            <person name="Pitluck S."/>
            <person name="Mavromatis K."/>
            <person name="Ivanova N."/>
            <person name="Ovchinnikova G."/>
            <person name="Pati A."/>
            <person name="Chen A."/>
            <person name="Palaniappan K."/>
            <person name="Land M."/>
            <person name="Hauser L."/>
            <person name="Chang Y.-J."/>
            <person name="Jeffries C.D."/>
            <person name="Chain P."/>
            <person name="Meincke L."/>
            <person name="Sims D."/>
            <person name="Brettin T."/>
            <person name="Detter J.C."/>
            <person name="Rohde M."/>
            <person name="Goeker M."/>
            <person name="Bristow J."/>
            <person name="Eisen J.A."/>
            <person name="Markowitz V."/>
            <person name="Kyrpides N.C."/>
            <person name="Klenk H.-P."/>
            <person name="Hugenholtz P."/>
        </authorList>
    </citation>
    <scope>NUCLEOTIDE SEQUENCE [LARGE SCALE GENOMIC DNA]</scope>
    <source>
        <strain evidence="4">DSM 14684 / CIP 108061 / JCM 11494 / NBRC 100937 / ID131577</strain>
    </source>
</reference>
<dbReference type="AlphaFoldDB" id="D3F548"/>
<dbReference type="InterPro" id="IPR006034">
    <property type="entry name" value="Asparaginase/glutaminase-like"/>
</dbReference>
<dbReference type="InterPro" id="IPR027473">
    <property type="entry name" value="L-asparaginase_C"/>
</dbReference>
<gene>
    <name evidence="3" type="ordered locus">Cwoe_0190</name>
</gene>
<dbReference type="PIRSF" id="PIRSF001220">
    <property type="entry name" value="L-ASNase_gatD"/>
    <property type="match status" value="1"/>
</dbReference>
<dbReference type="KEGG" id="cwo:Cwoe_0190"/>
<dbReference type="Gene3D" id="3.40.50.10140">
    <property type="entry name" value="Toll/interleukin-1 receptor homology (TIR) domain"/>
    <property type="match status" value="1"/>
</dbReference>
<organism evidence="3 4">
    <name type="scientific">Conexibacter woesei (strain DSM 14684 / CCUG 47730 / CIP 108061 / JCM 11494 / NBRC 100937 / ID131577)</name>
    <dbReference type="NCBI Taxonomy" id="469383"/>
    <lineage>
        <taxon>Bacteria</taxon>
        <taxon>Bacillati</taxon>
        <taxon>Actinomycetota</taxon>
        <taxon>Thermoleophilia</taxon>
        <taxon>Solirubrobacterales</taxon>
        <taxon>Conexibacteraceae</taxon>
        <taxon>Conexibacter</taxon>
    </lineage>
</organism>
<dbReference type="InterPro" id="IPR000157">
    <property type="entry name" value="TIR_dom"/>
</dbReference>
<dbReference type="PIRSF" id="PIRSF500176">
    <property type="entry name" value="L_ASNase"/>
    <property type="match status" value="1"/>
</dbReference>
<dbReference type="GO" id="GO:0003847">
    <property type="term" value="F:1-alkyl-2-acetylglycerophosphocholine esterase activity"/>
    <property type="evidence" value="ECO:0007669"/>
    <property type="project" value="UniProtKB-EC"/>
</dbReference>
<evidence type="ECO:0000259" key="2">
    <source>
        <dbReference type="SMART" id="SM00255"/>
    </source>
</evidence>
<dbReference type="CDD" id="cd08963">
    <property type="entry name" value="L-asparaginase_I"/>
    <property type="match status" value="1"/>
</dbReference>
<dbReference type="Proteomes" id="UP000008229">
    <property type="component" value="Chromosome"/>
</dbReference>
<dbReference type="PANTHER" id="PTHR11707">
    <property type="entry name" value="L-ASPARAGINASE"/>
    <property type="match status" value="1"/>
</dbReference>
<evidence type="ECO:0000313" key="3">
    <source>
        <dbReference type="EMBL" id="ADB48626.1"/>
    </source>
</evidence>
<dbReference type="RefSeq" id="WP_012931679.1">
    <property type="nucleotide sequence ID" value="NC_013739.1"/>
</dbReference>
<dbReference type="EC" id="3.1.1.47" evidence="3"/>
<dbReference type="Pfam" id="PF13676">
    <property type="entry name" value="TIR_2"/>
    <property type="match status" value="1"/>
</dbReference>
<dbReference type="GO" id="GO:0007165">
    <property type="term" value="P:signal transduction"/>
    <property type="evidence" value="ECO:0007669"/>
    <property type="project" value="InterPro"/>
</dbReference>
<dbReference type="GO" id="GO:0004067">
    <property type="term" value="F:asparaginase activity"/>
    <property type="evidence" value="ECO:0007669"/>
    <property type="project" value="UniProtKB-UniRule"/>
</dbReference>
<dbReference type="Pfam" id="PF17763">
    <property type="entry name" value="Asparaginase_C"/>
    <property type="match status" value="1"/>
</dbReference>
<accession>D3F548</accession>
<dbReference type="Pfam" id="PF00710">
    <property type="entry name" value="Asparaginase"/>
    <property type="match status" value="1"/>
</dbReference>
<dbReference type="EMBL" id="CP001854">
    <property type="protein sequence ID" value="ADB48626.1"/>
    <property type="molecule type" value="Genomic_DNA"/>
</dbReference>
<keyword evidence="3" id="KW-0378">Hydrolase</keyword>
<dbReference type="InterPro" id="IPR040919">
    <property type="entry name" value="Asparaginase_C"/>
</dbReference>
<proteinExistence type="predicted"/>
<dbReference type="STRING" id="469383.Cwoe_0190"/>
<dbReference type="InterPro" id="IPR036152">
    <property type="entry name" value="Asp/glu_Ase-like_sf"/>
</dbReference>
<dbReference type="PANTHER" id="PTHR11707:SF28">
    <property type="entry name" value="60 KDA LYSOPHOSPHOLIPASE"/>
    <property type="match status" value="1"/>
</dbReference>
<evidence type="ECO:0000313" key="4">
    <source>
        <dbReference type="Proteomes" id="UP000008229"/>
    </source>
</evidence>
<dbReference type="InterPro" id="IPR035897">
    <property type="entry name" value="Toll_tir_struct_dom_sf"/>
</dbReference>
<feature type="domain" description="TIR" evidence="2">
    <location>
        <begin position="1"/>
        <end position="156"/>
    </location>
</feature>
<dbReference type="PROSITE" id="PS51732">
    <property type="entry name" value="ASN_GLN_ASE_3"/>
    <property type="match status" value="1"/>
</dbReference>